<feature type="compositionally biased region" description="Polar residues" evidence="5">
    <location>
        <begin position="165"/>
        <end position="175"/>
    </location>
</feature>
<dbReference type="InterPro" id="IPR012340">
    <property type="entry name" value="NA-bd_OB-fold"/>
</dbReference>
<keyword evidence="10" id="KW-1185">Reference proteome</keyword>
<evidence type="ECO:0000259" key="7">
    <source>
        <dbReference type="Pfam" id="PF01957"/>
    </source>
</evidence>
<dbReference type="Gene3D" id="2.40.50.140">
    <property type="entry name" value="Nucleic acid-binding proteins"/>
    <property type="match status" value="1"/>
</dbReference>
<evidence type="ECO:0000256" key="3">
    <source>
        <dbReference type="ARBA" id="ARBA00022989"/>
    </source>
</evidence>
<dbReference type="RefSeq" id="WP_146452620.1">
    <property type="nucleotide sequence ID" value="NZ_SJPS01000008.1"/>
</dbReference>
<name>A0A5C6CAX3_9BACT</name>
<dbReference type="OrthoDB" id="283587at2"/>
<dbReference type="PANTHER" id="PTHR33507:SF4">
    <property type="entry name" value="NODULATION COMPETITIVENESS PROTEIN NFED"/>
    <property type="match status" value="1"/>
</dbReference>
<keyword evidence="2 6" id="KW-0812">Transmembrane</keyword>
<evidence type="ECO:0000259" key="8">
    <source>
        <dbReference type="Pfam" id="PF24961"/>
    </source>
</evidence>
<dbReference type="SUPFAM" id="SSF141322">
    <property type="entry name" value="NfeD domain-like"/>
    <property type="match status" value="1"/>
</dbReference>
<dbReference type="Pfam" id="PF24961">
    <property type="entry name" value="NfeD_membrane"/>
    <property type="match status" value="1"/>
</dbReference>
<feature type="domain" description="NfeD-like C-terminal" evidence="7">
    <location>
        <begin position="105"/>
        <end position="159"/>
    </location>
</feature>
<sequence>MTGLDPLTWAVVLMLLGCALVVLEVFIPSGGILGILSGFAVIGSIVFAFQSDTTSGLLFIICALLAVPAILALAFKVWPHTPMGKAFLGELPSEEEVKSIDQRRELVGRFGVAKSLMLPSGVVLVDGQRLDAISQGDAIEAGEPVVVVEVRGNRVLVRRADPDEASQTPVDQQDVMSRPLDELGLEEFDDRLE</sequence>
<organism evidence="9 10">
    <name type="scientific">Bythopirellula polymerisocia</name>
    <dbReference type="NCBI Taxonomy" id="2528003"/>
    <lineage>
        <taxon>Bacteria</taxon>
        <taxon>Pseudomonadati</taxon>
        <taxon>Planctomycetota</taxon>
        <taxon>Planctomycetia</taxon>
        <taxon>Pirellulales</taxon>
        <taxon>Lacipirellulaceae</taxon>
        <taxon>Bythopirellula</taxon>
    </lineage>
</organism>
<dbReference type="InterPro" id="IPR052165">
    <property type="entry name" value="Membrane_assoc_protease"/>
</dbReference>
<feature type="region of interest" description="Disordered" evidence="5">
    <location>
        <begin position="161"/>
        <end position="193"/>
    </location>
</feature>
<feature type="transmembrane region" description="Helical" evidence="6">
    <location>
        <begin position="56"/>
        <end position="75"/>
    </location>
</feature>
<comment type="subcellular location">
    <subcellularLocation>
        <location evidence="1">Membrane</location>
        <topology evidence="1">Multi-pass membrane protein</topology>
    </subcellularLocation>
</comment>
<protein>
    <submittedName>
        <fullName evidence="9">Uncharacterized protein</fullName>
    </submittedName>
</protein>
<evidence type="ECO:0000313" key="10">
    <source>
        <dbReference type="Proteomes" id="UP000318437"/>
    </source>
</evidence>
<dbReference type="Proteomes" id="UP000318437">
    <property type="component" value="Unassembled WGS sequence"/>
</dbReference>
<comment type="caution">
    <text evidence="9">The sequence shown here is derived from an EMBL/GenBank/DDBJ whole genome shotgun (WGS) entry which is preliminary data.</text>
</comment>
<keyword evidence="4 6" id="KW-0472">Membrane</keyword>
<feature type="domain" description="NfeD integral membrane" evidence="8">
    <location>
        <begin position="8"/>
        <end position="72"/>
    </location>
</feature>
<evidence type="ECO:0000256" key="5">
    <source>
        <dbReference type="SAM" id="MobiDB-lite"/>
    </source>
</evidence>
<dbReference type="AlphaFoldDB" id="A0A5C6CAX3"/>
<evidence type="ECO:0000313" key="9">
    <source>
        <dbReference type="EMBL" id="TWU21893.1"/>
    </source>
</evidence>
<dbReference type="InterPro" id="IPR002810">
    <property type="entry name" value="NfeD-like_C"/>
</dbReference>
<gene>
    <name evidence="9" type="ORF">Pla144_43280</name>
</gene>
<evidence type="ECO:0000256" key="2">
    <source>
        <dbReference type="ARBA" id="ARBA00022692"/>
    </source>
</evidence>
<keyword evidence="3 6" id="KW-1133">Transmembrane helix</keyword>
<dbReference type="PANTHER" id="PTHR33507">
    <property type="entry name" value="INNER MEMBRANE PROTEIN YBBJ"/>
    <property type="match status" value="1"/>
</dbReference>
<feature type="transmembrane region" description="Helical" evidence="6">
    <location>
        <begin position="6"/>
        <end position="27"/>
    </location>
</feature>
<dbReference type="InterPro" id="IPR056739">
    <property type="entry name" value="NfeD_membrane"/>
</dbReference>
<dbReference type="EMBL" id="SJPS01000008">
    <property type="protein sequence ID" value="TWU21893.1"/>
    <property type="molecule type" value="Genomic_DNA"/>
</dbReference>
<accession>A0A5C6CAX3</accession>
<evidence type="ECO:0000256" key="1">
    <source>
        <dbReference type="ARBA" id="ARBA00004141"/>
    </source>
</evidence>
<feature type="transmembrane region" description="Helical" evidence="6">
    <location>
        <begin position="32"/>
        <end position="50"/>
    </location>
</feature>
<proteinExistence type="predicted"/>
<evidence type="ECO:0000256" key="4">
    <source>
        <dbReference type="ARBA" id="ARBA00023136"/>
    </source>
</evidence>
<dbReference type="GO" id="GO:0016020">
    <property type="term" value="C:membrane"/>
    <property type="evidence" value="ECO:0007669"/>
    <property type="project" value="UniProtKB-SubCell"/>
</dbReference>
<reference evidence="9 10" key="1">
    <citation type="submission" date="2019-02" db="EMBL/GenBank/DDBJ databases">
        <title>Deep-cultivation of Planctomycetes and their phenomic and genomic characterization uncovers novel biology.</title>
        <authorList>
            <person name="Wiegand S."/>
            <person name="Jogler M."/>
            <person name="Boedeker C."/>
            <person name="Pinto D."/>
            <person name="Vollmers J."/>
            <person name="Rivas-Marin E."/>
            <person name="Kohn T."/>
            <person name="Peeters S.H."/>
            <person name="Heuer A."/>
            <person name="Rast P."/>
            <person name="Oberbeckmann S."/>
            <person name="Bunk B."/>
            <person name="Jeske O."/>
            <person name="Meyerdierks A."/>
            <person name="Storesund J.E."/>
            <person name="Kallscheuer N."/>
            <person name="Luecker S."/>
            <person name="Lage O.M."/>
            <person name="Pohl T."/>
            <person name="Merkel B.J."/>
            <person name="Hornburger P."/>
            <person name="Mueller R.-W."/>
            <person name="Bruemmer F."/>
            <person name="Labrenz M."/>
            <person name="Spormann A.M."/>
            <person name="Op Den Camp H."/>
            <person name="Overmann J."/>
            <person name="Amann R."/>
            <person name="Jetten M.S.M."/>
            <person name="Mascher T."/>
            <person name="Medema M.H."/>
            <person name="Devos D.P."/>
            <person name="Kaster A.-K."/>
            <person name="Ovreas L."/>
            <person name="Rohde M."/>
            <person name="Galperin M.Y."/>
            <person name="Jogler C."/>
        </authorList>
    </citation>
    <scope>NUCLEOTIDE SEQUENCE [LARGE SCALE GENOMIC DNA]</scope>
    <source>
        <strain evidence="9 10">Pla144</strain>
    </source>
</reference>
<evidence type="ECO:0000256" key="6">
    <source>
        <dbReference type="SAM" id="Phobius"/>
    </source>
</evidence>
<feature type="compositionally biased region" description="Acidic residues" evidence="5">
    <location>
        <begin position="183"/>
        <end position="193"/>
    </location>
</feature>
<dbReference type="Pfam" id="PF01957">
    <property type="entry name" value="NfeD"/>
    <property type="match status" value="1"/>
</dbReference>